<feature type="region of interest" description="Disordered" evidence="1">
    <location>
        <begin position="1"/>
        <end position="42"/>
    </location>
</feature>
<proteinExistence type="predicted"/>
<sequence>MVTPQLPMEGIVGLDYGRPGNSPDSERQSPLEEHSPTTGKGWAKVTWCLPSDISICGYGIHHPIRSGIHSIRAKPICWWGASPCLLSRTEPCDYINRGGRPHWECICRGTGNHAGV</sequence>
<protein>
    <submittedName>
        <fullName evidence="2">Uncharacterized protein</fullName>
    </submittedName>
</protein>
<feature type="compositionally biased region" description="Basic and acidic residues" evidence="1">
    <location>
        <begin position="24"/>
        <end position="35"/>
    </location>
</feature>
<name>A0A7C9EWG8_OPUST</name>
<reference evidence="2" key="1">
    <citation type="journal article" date="2013" name="J. Plant Res.">
        <title>Effect of fungi and light on seed germination of three Opuntia species from semiarid lands of central Mexico.</title>
        <authorList>
            <person name="Delgado-Sanchez P."/>
            <person name="Jimenez-Bremont J.F."/>
            <person name="Guerrero-Gonzalez Mde L."/>
            <person name="Flores J."/>
        </authorList>
    </citation>
    <scope>NUCLEOTIDE SEQUENCE</scope>
    <source>
        <tissue evidence="2">Cladode</tissue>
    </source>
</reference>
<reference evidence="2" key="2">
    <citation type="submission" date="2020-07" db="EMBL/GenBank/DDBJ databases">
        <authorList>
            <person name="Vera ALvarez R."/>
            <person name="Arias-Moreno D.M."/>
            <person name="Jimenez-Jacinto V."/>
            <person name="Jimenez-Bremont J.F."/>
            <person name="Swaminathan K."/>
            <person name="Moose S.P."/>
            <person name="Guerrero-Gonzalez M.L."/>
            <person name="Marino-Ramirez L."/>
            <person name="Landsman D."/>
            <person name="Rodriguez-Kessler M."/>
            <person name="Delgado-Sanchez P."/>
        </authorList>
    </citation>
    <scope>NUCLEOTIDE SEQUENCE</scope>
    <source>
        <tissue evidence="2">Cladode</tissue>
    </source>
</reference>
<dbReference type="EMBL" id="GISG01273741">
    <property type="protein sequence ID" value="MBA4677086.1"/>
    <property type="molecule type" value="Transcribed_RNA"/>
</dbReference>
<evidence type="ECO:0000256" key="1">
    <source>
        <dbReference type="SAM" id="MobiDB-lite"/>
    </source>
</evidence>
<accession>A0A7C9EWG8</accession>
<organism evidence="2">
    <name type="scientific">Opuntia streptacantha</name>
    <name type="common">Prickly pear cactus</name>
    <name type="synonym">Opuntia cardona</name>
    <dbReference type="NCBI Taxonomy" id="393608"/>
    <lineage>
        <taxon>Eukaryota</taxon>
        <taxon>Viridiplantae</taxon>
        <taxon>Streptophyta</taxon>
        <taxon>Embryophyta</taxon>
        <taxon>Tracheophyta</taxon>
        <taxon>Spermatophyta</taxon>
        <taxon>Magnoliopsida</taxon>
        <taxon>eudicotyledons</taxon>
        <taxon>Gunneridae</taxon>
        <taxon>Pentapetalae</taxon>
        <taxon>Caryophyllales</taxon>
        <taxon>Cactineae</taxon>
        <taxon>Cactaceae</taxon>
        <taxon>Opuntioideae</taxon>
        <taxon>Opuntia</taxon>
    </lineage>
</organism>
<dbReference type="AlphaFoldDB" id="A0A7C9EWG8"/>
<evidence type="ECO:0000313" key="2">
    <source>
        <dbReference type="EMBL" id="MBA4677086.1"/>
    </source>
</evidence>